<evidence type="ECO:0000256" key="3">
    <source>
        <dbReference type="ARBA" id="ARBA00018782"/>
    </source>
</evidence>
<dbReference type="GO" id="GO:0016226">
    <property type="term" value="P:iron-sulfur cluster assembly"/>
    <property type="evidence" value="ECO:0007669"/>
    <property type="project" value="InterPro"/>
</dbReference>
<protein>
    <recommendedName>
        <fullName evidence="3">NFU1 iron-sulfur cluster scaffold homolog, mitochondrial</fullName>
    </recommendedName>
</protein>
<dbReference type="EMBL" id="OC989025">
    <property type="protein sequence ID" value="CAG4645680.1"/>
    <property type="molecule type" value="Genomic_DNA"/>
</dbReference>
<accession>A0A9N6ZHA1</accession>
<dbReference type="SUPFAM" id="SSF117916">
    <property type="entry name" value="Fe-S cluster assembly (FSCA) domain-like"/>
    <property type="match status" value="1"/>
</dbReference>
<gene>
    <name evidence="5" type="primary">EOG090X0A0R</name>
</gene>
<dbReference type="GO" id="GO:0005506">
    <property type="term" value="F:iron ion binding"/>
    <property type="evidence" value="ECO:0007669"/>
    <property type="project" value="InterPro"/>
</dbReference>
<evidence type="ECO:0000256" key="1">
    <source>
        <dbReference type="ARBA" id="ARBA00002175"/>
    </source>
</evidence>
<dbReference type="AlphaFoldDB" id="A0A9N6ZHA1"/>
<proteinExistence type="inferred from homology"/>
<dbReference type="InterPro" id="IPR035433">
    <property type="entry name" value="NFU1-like"/>
</dbReference>
<dbReference type="PANTHER" id="PTHR11178:SF1">
    <property type="entry name" value="NFU1 IRON-SULFUR CLUSTER SCAFFOLD HOMOLOG, MITOCHONDRIAL"/>
    <property type="match status" value="1"/>
</dbReference>
<name>A0A9N6ZHA1_9CRUS</name>
<dbReference type="Gene3D" id="3.30.300.130">
    <property type="entry name" value="Fe-S cluster assembly (FSCA)"/>
    <property type="match status" value="1"/>
</dbReference>
<evidence type="ECO:0000256" key="2">
    <source>
        <dbReference type="ARBA" id="ARBA00006420"/>
    </source>
</evidence>
<evidence type="ECO:0000313" key="5">
    <source>
        <dbReference type="EMBL" id="CAG4645680.1"/>
    </source>
</evidence>
<comment type="function">
    <text evidence="1">Molecular scaffold for [Fe-S] cluster assembly of mitochondrial iron-sulfur proteins.</text>
</comment>
<feature type="domain" description="Scaffold protein Nfu/NifU N-terminal" evidence="4">
    <location>
        <begin position="1"/>
        <end position="63"/>
    </location>
</feature>
<dbReference type="PIRSF" id="PIRSF036773">
    <property type="entry name" value="HIRIP5"/>
    <property type="match status" value="1"/>
</dbReference>
<dbReference type="Gene3D" id="3.30.1370.70">
    <property type="entry name" value="Scaffold protein Nfu/NifU, N-terminal domain"/>
    <property type="match status" value="1"/>
</dbReference>
<dbReference type="PANTHER" id="PTHR11178">
    <property type="entry name" value="IRON-SULFUR CLUSTER SCAFFOLD PROTEIN NFU-RELATED"/>
    <property type="match status" value="1"/>
</dbReference>
<comment type="similarity">
    <text evidence="2">Belongs to the NifU family.</text>
</comment>
<dbReference type="FunFam" id="3.30.300.130:FF:000001">
    <property type="entry name" value="NFU1 iron-sulfur cluster scaffold"/>
    <property type="match status" value="1"/>
</dbReference>
<dbReference type="InterPro" id="IPR014824">
    <property type="entry name" value="Nfu/NifU_N"/>
</dbReference>
<evidence type="ECO:0000259" key="4">
    <source>
        <dbReference type="SMART" id="SM00932"/>
    </source>
</evidence>
<dbReference type="SUPFAM" id="SSF110836">
    <property type="entry name" value="Hypothetical protein SAV1430"/>
    <property type="match status" value="1"/>
</dbReference>
<dbReference type="Pfam" id="PF08712">
    <property type="entry name" value="Nfu_N"/>
    <property type="match status" value="1"/>
</dbReference>
<dbReference type="Pfam" id="PF01106">
    <property type="entry name" value="NifU"/>
    <property type="match status" value="1"/>
</dbReference>
<organism evidence="5">
    <name type="scientific">Lynceus sp. MCZ IZ 141354</name>
    <dbReference type="NCBI Taxonomy" id="1930659"/>
    <lineage>
        <taxon>Eukaryota</taxon>
        <taxon>Metazoa</taxon>
        <taxon>Ecdysozoa</taxon>
        <taxon>Arthropoda</taxon>
        <taxon>Crustacea</taxon>
        <taxon>Branchiopoda</taxon>
        <taxon>Diplostraca</taxon>
        <taxon>Laevicaudata</taxon>
        <taxon>Lynceidae</taxon>
        <taxon>Lynceus</taxon>
    </lineage>
</organism>
<sequence>MDFPNISSAYCSPLAKLLFRIDGVKGVFFGPEFITITKVDDDADWTLIKPEVFATIMDFFMSGAPVVNTDAQRNEDGPNEEDDETVAMIKELLDTRIRPTVQEDGGDIIFKGFEDGIVKLKMQGSCTSCPSSIFTLKNGVQNMLQFYIPEVISVEQVEDEADKKSHEEFEKIDKTNG</sequence>
<dbReference type="SMART" id="SM00932">
    <property type="entry name" value="Nfu_N"/>
    <property type="match status" value="1"/>
</dbReference>
<dbReference type="InterPro" id="IPR034904">
    <property type="entry name" value="FSCA_dom_sf"/>
</dbReference>
<dbReference type="InterPro" id="IPR036498">
    <property type="entry name" value="Nfu/NifU_N_sf"/>
</dbReference>
<dbReference type="GO" id="GO:0051536">
    <property type="term" value="F:iron-sulfur cluster binding"/>
    <property type="evidence" value="ECO:0007669"/>
    <property type="project" value="InterPro"/>
</dbReference>
<reference evidence="5" key="1">
    <citation type="submission" date="2021-04" db="EMBL/GenBank/DDBJ databases">
        <authorList>
            <person name="Cornetti L."/>
        </authorList>
    </citation>
    <scope>NUCLEOTIDE SEQUENCE</scope>
</reference>
<dbReference type="InterPro" id="IPR001075">
    <property type="entry name" value="NIF_FeS_clus_asmbl_NifU_C"/>
</dbReference>
<dbReference type="GO" id="GO:0005739">
    <property type="term" value="C:mitochondrion"/>
    <property type="evidence" value="ECO:0007669"/>
    <property type="project" value="TreeGrafter"/>
</dbReference>